<dbReference type="GO" id="GO:0000160">
    <property type="term" value="P:phosphorelay signal transduction system"/>
    <property type="evidence" value="ECO:0007669"/>
    <property type="project" value="InterPro"/>
</dbReference>
<evidence type="ECO:0000256" key="5">
    <source>
        <dbReference type="ARBA" id="ARBA00023163"/>
    </source>
</evidence>
<evidence type="ECO:0000256" key="4">
    <source>
        <dbReference type="ARBA" id="ARBA00023125"/>
    </source>
</evidence>
<comment type="subcellular location">
    <subcellularLocation>
        <location evidence="1">Cytoplasm</location>
    </subcellularLocation>
</comment>
<dbReference type="InterPro" id="IPR016032">
    <property type="entry name" value="Sig_transdc_resp-reg_C-effctor"/>
</dbReference>
<dbReference type="CDD" id="cd17535">
    <property type="entry name" value="REC_NarL-like"/>
    <property type="match status" value="1"/>
</dbReference>
<dbReference type="InterPro" id="IPR000792">
    <property type="entry name" value="Tscrpt_reg_LuxR_C"/>
</dbReference>
<dbReference type="InterPro" id="IPR011006">
    <property type="entry name" value="CheY-like_superfamily"/>
</dbReference>
<comment type="caution">
    <text evidence="9">The sequence shown here is derived from an EMBL/GenBank/DDBJ whole genome shotgun (WGS) entry which is preliminary data.</text>
</comment>
<feature type="domain" description="Response regulatory" evidence="8">
    <location>
        <begin position="3"/>
        <end position="119"/>
    </location>
</feature>
<evidence type="ECO:0000313" key="10">
    <source>
        <dbReference type="Proteomes" id="UP001139179"/>
    </source>
</evidence>
<keyword evidence="4" id="KW-0238">DNA-binding</keyword>
<dbReference type="PRINTS" id="PR00038">
    <property type="entry name" value="HTHLUXR"/>
</dbReference>
<dbReference type="InterPro" id="IPR001789">
    <property type="entry name" value="Sig_transdc_resp-reg_receiver"/>
</dbReference>
<evidence type="ECO:0000259" key="8">
    <source>
        <dbReference type="PROSITE" id="PS50110"/>
    </source>
</evidence>
<dbReference type="InterPro" id="IPR058245">
    <property type="entry name" value="NreC/VraR/RcsB-like_REC"/>
</dbReference>
<protein>
    <submittedName>
        <fullName evidence="9">Response regulator transcription factor</fullName>
    </submittedName>
</protein>
<dbReference type="PANTHER" id="PTHR43214">
    <property type="entry name" value="TWO-COMPONENT RESPONSE REGULATOR"/>
    <property type="match status" value="1"/>
</dbReference>
<dbReference type="GO" id="GO:0005737">
    <property type="term" value="C:cytoplasm"/>
    <property type="evidence" value="ECO:0007669"/>
    <property type="project" value="UniProtKB-SubCell"/>
</dbReference>
<keyword evidence="3" id="KW-0805">Transcription regulation</keyword>
<dbReference type="PANTHER" id="PTHR43214:SF43">
    <property type="entry name" value="TWO-COMPONENT RESPONSE REGULATOR"/>
    <property type="match status" value="1"/>
</dbReference>
<feature type="domain" description="HTH luxR-type" evidence="7">
    <location>
        <begin position="144"/>
        <end position="209"/>
    </location>
</feature>
<feature type="modified residue" description="4-aspartylphosphate" evidence="6">
    <location>
        <position position="54"/>
    </location>
</feature>
<evidence type="ECO:0000256" key="6">
    <source>
        <dbReference type="PROSITE-ProRule" id="PRU00169"/>
    </source>
</evidence>
<evidence type="ECO:0000313" key="9">
    <source>
        <dbReference type="EMBL" id="MCM3715846.1"/>
    </source>
</evidence>
<evidence type="ECO:0000256" key="3">
    <source>
        <dbReference type="ARBA" id="ARBA00023015"/>
    </source>
</evidence>
<evidence type="ECO:0000259" key="7">
    <source>
        <dbReference type="PROSITE" id="PS50043"/>
    </source>
</evidence>
<keyword evidence="10" id="KW-1185">Reference proteome</keyword>
<dbReference type="Pfam" id="PF00072">
    <property type="entry name" value="Response_reg"/>
    <property type="match status" value="1"/>
</dbReference>
<dbReference type="InterPro" id="IPR039420">
    <property type="entry name" value="WalR-like"/>
</dbReference>
<dbReference type="GO" id="GO:0003677">
    <property type="term" value="F:DNA binding"/>
    <property type="evidence" value="ECO:0007669"/>
    <property type="project" value="UniProtKB-KW"/>
</dbReference>
<dbReference type="PROSITE" id="PS50110">
    <property type="entry name" value="RESPONSE_REGULATORY"/>
    <property type="match status" value="1"/>
</dbReference>
<accession>A0A9X2DSF3</accession>
<dbReference type="RefSeq" id="WP_251224545.1">
    <property type="nucleotide sequence ID" value="NZ_JAMBOL010000022.1"/>
</dbReference>
<reference evidence="9" key="1">
    <citation type="submission" date="2022-05" db="EMBL/GenBank/DDBJ databases">
        <title>Comparative Genomics of Spacecraft Associated Microbes.</title>
        <authorList>
            <person name="Tran M.T."/>
            <person name="Wright A."/>
            <person name="Seuylemezian A."/>
            <person name="Eisen J."/>
            <person name="Coil D."/>
        </authorList>
    </citation>
    <scope>NUCLEOTIDE SEQUENCE</scope>
    <source>
        <strain evidence="9">214.1.1</strain>
    </source>
</reference>
<keyword evidence="2 6" id="KW-0597">Phosphoprotein</keyword>
<dbReference type="Pfam" id="PF00196">
    <property type="entry name" value="GerE"/>
    <property type="match status" value="1"/>
</dbReference>
<evidence type="ECO:0000256" key="2">
    <source>
        <dbReference type="ARBA" id="ARBA00022553"/>
    </source>
</evidence>
<proteinExistence type="predicted"/>
<dbReference type="Gene3D" id="3.40.50.2300">
    <property type="match status" value="1"/>
</dbReference>
<evidence type="ECO:0000256" key="1">
    <source>
        <dbReference type="ARBA" id="ARBA00004496"/>
    </source>
</evidence>
<dbReference type="Proteomes" id="UP001139179">
    <property type="component" value="Unassembled WGS sequence"/>
</dbReference>
<dbReference type="SMART" id="SM00421">
    <property type="entry name" value="HTH_LUXR"/>
    <property type="match status" value="1"/>
</dbReference>
<dbReference type="CDD" id="cd06170">
    <property type="entry name" value="LuxR_C_like"/>
    <property type="match status" value="1"/>
</dbReference>
<sequence>MIRILLAEDQGMVRQGLKMMIETDPELTVAGEASDGKSAVALCEKHLFDLVILDIRMPVMDGLEAARIIHSRWPEQMMLILTTFNDEQYALEALKAGARGYMLKNAEPEEFIRAIRSCLAGGIMLQDQVAAKVMPKLIDERAEAESPDPSLTPRELEIIRKVGEGRSNKEIANELGLSVGTIKNQISVILDKLELRDRTQLAIYAIRRKIV</sequence>
<organism evidence="9 10">
    <name type="scientific">Halalkalibacter oceani</name>
    <dbReference type="NCBI Taxonomy" id="1653776"/>
    <lineage>
        <taxon>Bacteria</taxon>
        <taxon>Bacillati</taxon>
        <taxon>Bacillota</taxon>
        <taxon>Bacilli</taxon>
        <taxon>Bacillales</taxon>
        <taxon>Bacillaceae</taxon>
        <taxon>Halalkalibacter</taxon>
    </lineage>
</organism>
<dbReference type="PROSITE" id="PS50043">
    <property type="entry name" value="HTH_LUXR_2"/>
    <property type="match status" value="1"/>
</dbReference>
<keyword evidence="5" id="KW-0804">Transcription</keyword>
<dbReference type="SMART" id="SM00448">
    <property type="entry name" value="REC"/>
    <property type="match status" value="1"/>
</dbReference>
<dbReference type="GO" id="GO:0006355">
    <property type="term" value="P:regulation of DNA-templated transcription"/>
    <property type="evidence" value="ECO:0007669"/>
    <property type="project" value="InterPro"/>
</dbReference>
<gene>
    <name evidence="9" type="ORF">M3202_17455</name>
</gene>
<dbReference type="EMBL" id="JAMBOL010000022">
    <property type="protein sequence ID" value="MCM3715846.1"/>
    <property type="molecule type" value="Genomic_DNA"/>
</dbReference>
<dbReference type="SUPFAM" id="SSF52172">
    <property type="entry name" value="CheY-like"/>
    <property type="match status" value="1"/>
</dbReference>
<dbReference type="SUPFAM" id="SSF46894">
    <property type="entry name" value="C-terminal effector domain of the bipartite response regulators"/>
    <property type="match status" value="1"/>
</dbReference>
<dbReference type="AlphaFoldDB" id="A0A9X2DSF3"/>
<name>A0A9X2DSF3_9BACI</name>